<evidence type="ECO:0000256" key="4">
    <source>
        <dbReference type="ARBA" id="ARBA00023123"/>
    </source>
</evidence>
<feature type="compositionally biased region" description="Basic and acidic residues" evidence="8">
    <location>
        <begin position="1422"/>
        <end position="1437"/>
    </location>
</feature>
<dbReference type="SUPFAM" id="SSF50156">
    <property type="entry name" value="PDZ domain-like"/>
    <property type="match status" value="1"/>
</dbReference>
<dbReference type="Gene3D" id="1.20.5.340">
    <property type="match status" value="1"/>
</dbReference>
<feature type="compositionally biased region" description="Basic and acidic residues" evidence="8">
    <location>
        <begin position="1445"/>
        <end position="1454"/>
    </location>
</feature>
<dbReference type="Gene3D" id="4.10.270.10">
    <property type="entry name" value="Myosin, subunit A"/>
    <property type="match status" value="1"/>
</dbReference>
<evidence type="ECO:0000256" key="3">
    <source>
        <dbReference type="ARBA" id="ARBA00023054"/>
    </source>
</evidence>
<evidence type="ECO:0000256" key="6">
    <source>
        <dbReference type="PROSITE-ProRule" id="PRU00782"/>
    </source>
</evidence>
<dbReference type="GO" id="GO:0005524">
    <property type="term" value="F:ATP binding"/>
    <property type="evidence" value="ECO:0007669"/>
    <property type="project" value="UniProtKB-UniRule"/>
</dbReference>
<gene>
    <name evidence="12" type="primary">LOC111136524</name>
</gene>
<dbReference type="GO" id="GO:0003774">
    <property type="term" value="F:cytoskeletal motor activity"/>
    <property type="evidence" value="ECO:0007669"/>
    <property type="project" value="UniProtKB-UniRule"/>
</dbReference>
<comment type="similarity">
    <text evidence="6">Belongs to the TRAFAC class myosin-kinesin ATPase superfamily. Myosin family.</text>
</comment>
<keyword evidence="6" id="KW-0009">Actin-binding</keyword>
<evidence type="ECO:0000256" key="1">
    <source>
        <dbReference type="ARBA" id="ARBA00022741"/>
    </source>
</evidence>
<dbReference type="Gene3D" id="3.40.850.10">
    <property type="entry name" value="Kinesin motor domain"/>
    <property type="match status" value="1"/>
</dbReference>
<evidence type="ECO:0000256" key="8">
    <source>
        <dbReference type="SAM" id="MobiDB-lite"/>
    </source>
</evidence>
<evidence type="ECO:0000256" key="7">
    <source>
        <dbReference type="SAM" id="Coils"/>
    </source>
</evidence>
<feature type="compositionally biased region" description="Basic residues" evidence="8">
    <location>
        <begin position="1"/>
        <end position="10"/>
    </location>
</feature>
<dbReference type="PROSITE" id="PS50096">
    <property type="entry name" value="IQ"/>
    <property type="match status" value="1"/>
</dbReference>
<dbReference type="Pfam" id="PF24556">
    <property type="entry name" value="SH3_Myosin-XVIIIa"/>
    <property type="match status" value="1"/>
</dbReference>
<dbReference type="InterPro" id="IPR001478">
    <property type="entry name" value="PDZ"/>
</dbReference>
<dbReference type="PANTHER" id="PTHR45615:SF36">
    <property type="entry name" value="MYOSIN HEAVY CHAIN-LIKE, ISOFORM B-RELATED"/>
    <property type="match status" value="1"/>
</dbReference>
<dbReference type="GeneID" id="111136524"/>
<dbReference type="Gene3D" id="3.30.70.1590">
    <property type="match status" value="1"/>
</dbReference>
<reference evidence="12" key="1">
    <citation type="submission" date="2025-08" db="UniProtKB">
        <authorList>
            <consortium name="RefSeq"/>
        </authorList>
    </citation>
    <scope>IDENTIFICATION</scope>
    <source>
        <tissue evidence="12">Whole sample</tissue>
    </source>
</reference>
<protein>
    <submittedName>
        <fullName evidence="12">Unconventional myosin-XVIIIa-like isoform X1</fullName>
    </submittedName>
</protein>
<dbReference type="InterPro" id="IPR001609">
    <property type="entry name" value="Myosin_head_motor_dom-like"/>
</dbReference>
<feature type="compositionally biased region" description="Basic and acidic residues" evidence="8">
    <location>
        <begin position="1652"/>
        <end position="1668"/>
    </location>
</feature>
<keyword evidence="5 6" id="KW-0505">Motor protein</keyword>
<feature type="domain" description="PDZ" evidence="9">
    <location>
        <begin position="225"/>
        <end position="316"/>
    </location>
</feature>
<feature type="domain" description="Myosin motor" evidence="10">
    <location>
        <begin position="428"/>
        <end position="1216"/>
    </location>
</feature>
<feature type="compositionally biased region" description="Low complexity" evidence="8">
    <location>
        <begin position="2007"/>
        <end position="2030"/>
    </location>
</feature>
<proteinExistence type="inferred from homology"/>
<dbReference type="PROSITE" id="PS51456">
    <property type="entry name" value="MYOSIN_MOTOR"/>
    <property type="match status" value="1"/>
</dbReference>
<dbReference type="InterPro" id="IPR027417">
    <property type="entry name" value="P-loop_NTPase"/>
</dbReference>
<feature type="compositionally biased region" description="Basic and acidic residues" evidence="8">
    <location>
        <begin position="201"/>
        <end position="212"/>
    </location>
</feature>
<dbReference type="InterPro" id="IPR002928">
    <property type="entry name" value="Myosin_tail"/>
</dbReference>
<keyword evidence="2 6" id="KW-0067">ATP-binding</keyword>
<feature type="compositionally biased region" description="Basic and acidic residues" evidence="8">
    <location>
        <begin position="172"/>
        <end position="182"/>
    </location>
</feature>
<dbReference type="PANTHER" id="PTHR45615">
    <property type="entry name" value="MYOSIN HEAVY CHAIN, NON-MUSCLE"/>
    <property type="match status" value="1"/>
</dbReference>
<dbReference type="GO" id="GO:0031032">
    <property type="term" value="P:actomyosin structure organization"/>
    <property type="evidence" value="ECO:0007669"/>
    <property type="project" value="TreeGrafter"/>
</dbReference>
<feature type="compositionally biased region" description="Acidic residues" evidence="8">
    <location>
        <begin position="1979"/>
        <end position="1994"/>
    </location>
</feature>
<feature type="region of interest" description="Disordered" evidence="8">
    <location>
        <begin position="1644"/>
        <end position="1686"/>
    </location>
</feature>
<dbReference type="InterPro" id="IPR036961">
    <property type="entry name" value="Kinesin_motor_dom_sf"/>
</dbReference>
<dbReference type="FunFam" id="2.30.42.10:FF:000059">
    <property type="entry name" value="unconventional myosin-XVIIIa isoform X1"/>
    <property type="match status" value="1"/>
</dbReference>
<dbReference type="Pfam" id="PF01576">
    <property type="entry name" value="Myosin_tail_1"/>
    <property type="match status" value="1"/>
</dbReference>
<dbReference type="PRINTS" id="PR00193">
    <property type="entry name" value="MYOSINHEAVY"/>
</dbReference>
<dbReference type="Pfam" id="PF00063">
    <property type="entry name" value="Myosin_head"/>
    <property type="match status" value="2"/>
</dbReference>
<feature type="coiled-coil region" evidence="7">
    <location>
        <begin position="1731"/>
        <end position="1953"/>
    </location>
</feature>
<dbReference type="OrthoDB" id="2914378at2759"/>
<dbReference type="GO" id="GO:0005737">
    <property type="term" value="C:cytoplasm"/>
    <property type="evidence" value="ECO:0007669"/>
    <property type="project" value="TreeGrafter"/>
</dbReference>
<dbReference type="Proteomes" id="UP000694844">
    <property type="component" value="Chromosome 5"/>
</dbReference>
<dbReference type="KEGG" id="cvn:111136524"/>
<dbReference type="InterPro" id="IPR036034">
    <property type="entry name" value="PDZ_sf"/>
</dbReference>
<dbReference type="SUPFAM" id="SSF52540">
    <property type="entry name" value="P-loop containing nucleoside triphosphate hydrolases"/>
    <property type="match status" value="1"/>
</dbReference>
<dbReference type="Gene3D" id="1.20.58.530">
    <property type="match status" value="1"/>
</dbReference>
<dbReference type="InterPro" id="IPR036064">
    <property type="entry name" value="MYSc_Myo18"/>
</dbReference>
<dbReference type="Gene3D" id="1.10.10.820">
    <property type="match status" value="1"/>
</dbReference>
<evidence type="ECO:0000256" key="2">
    <source>
        <dbReference type="ARBA" id="ARBA00022840"/>
    </source>
</evidence>
<dbReference type="SMART" id="SM00228">
    <property type="entry name" value="PDZ"/>
    <property type="match status" value="1"/>
</dbReference>
<dbReference type="SMART" id="SM00242">
    <property type="entry name" value="MYSc"/>
    <property type="match status" value="1"/>
</dbReference>
<dbReference type="Gene3D" id="2.30.42.10">
    <property type="match status" value="1"/>
</dbReference>
<evidence type="ECO:0000313" key="12">
    <source>
        <dbReference type="RefSeq" id="XP_022343135.1"/>
    </source>
</evidence>
<dbReference type="CDD" id="cd06747">
    <property type="entry name" value="PDZ_MYO18-like"/>
    <property type="match status" value="1"/>
</dbReference>
<dbReference type="Pfam" id="PF00595">
    <property type="entry name" value="PDZ"/>
    <property type="match status" value="1"/>
</dbReference>
<name>A0A8B8ET52_CRAVI</name>
<sequence>MFSFMKHKDKKDKEEKKKEKKEKKEKEKKDKREPMTQDELNKLDEVKKGVFRRLSDKDKSKKAGYKSLPPGTGEVKRDTSDSSLSGGGPSSGHETSPEPPEQRVSLTKPQRLPSEGKADRKAAPSLAPKPKSILKGKVEQQQSTTKNLDDTTLLQENTRMNEFNAHVTAEPGKSDVVKKENKSLQSRTSMSSTDSGSPQKSPEKSYKSDLRLPEIIPPKPPRVRELVLHRQPTGGFGFTLRKAIILDNTEDGEEMKNTVVFAEPGSGPKALQTGLIPGDKLIEINGINVENISREEMVEMIRQSGETVTVKVQPIQELIELSVRPGNDGASVEVEETVSKGGTLKRSGSIRYKKGARSETEVQSEKAWLEAEKVWLVHKGGFASASIVKGNGMAPLPEGRVRIKLDHGGDVLEVDEDDVEKANPPQFDRTEDLASLRFLNESSALHSLRQRYGANLIHTYAGCNMVVVNPMHQMSIYSEKVIHVFKGCKQEDMPPHIYASGQMAYRDMLNSRRDQSVILMGRSGSGKSVNAKHILSYLTLAAGSINNILTGDKLNAISTLMDAFGNSRSILNTNASRFGQLTTLDFDHSGQIVSASIQVMLFEKTRVVRRPEGEPSFHVFYQMLAGLDSSLRNELQLNTLGDPNLFMTPLQRNEDRQRAATAWSKIFHAMETVGMSEEEKRAICYVLAAIYHLGVAGAVKGQNNKPQFARPAAALKASQLMGITQEELARQIFASGGSSTLSRSTSMRINRPLGGSPADKGQSDFNTNAMEALEGFVIGLYSAVFNAVVSLINRSMSSNIRTSSSITVVDLPGFQNPATCGRNSGATFEDLCYNYAQEKIQMLYHELTFTLQQDRYSQENIECDFEFVTSSPAAMVSLIDKPAQQLLRPIGNRHHGNDSHHSNHDHFHHVSDEVRTSGQEIKESDKKGLLWILDEEAIFPGATEDSFMDRLFTHHGEQKVKKDSLLRKASSLGNTFILNHYQGTNPVQYNASGWLKGCRENPLTKTAIQVLQDSKRQNINELFNTVKAPVAGMVSGSIVGMEGSTSLKRVGSMRRTFMSGTAGLKKRSMCLQVKFQVDSIIETIRKTKCHFVHCLLPQHNAGLWELKQGTSPQDKPSDENLMNIPLIRSQIRGAELLEGVRIYRQGFPDNMVFGEFRQRFQGLLPVANQPSKEADMKQAVLTILDHLDIDKLNYRVGLSQVFFRAGALNRLEMARDEKITGTIINLQASCRGFLARKNLEKLKVKHIAISCIQKNVRKLMLIKDWSWWKLFTKVQPLLDVHRTEEELKNREYELEQLKSKLEKIEKERNEYKTQSEKLENRLAEVTADLAEEHDTATHATEMLEAETADRMRLDKDLKDVQSKYGVLKRHAEKIEMEMTQMHLWQAQAMEGIDEDFGDDSIYKERYERVMRESTVSRKRMEKQHEEELEKEQSLKKNVERKLHEAVEDADDQRRQLSAAKKKAQRLAAEMQDTKLHLEEQMSRNNDLERKQRRFDAELNKSQEEVRDERNLREKLQRERDQLASAKLTLEQDLQRMKVEYEEKSEKVDRLNRELMDLTLTGTKGSDHEVMSLKKAKHELESKIKDQEEELDDQAGQIQQLEQTKIRLEMNLERSKQQHNKELEEKEEEIEELRYSMQKKLKNLENQMEEEYDDKKKLQQEKRELERQIQELGASAGTRNQEGEKRLKRDLIRTRALLRDAEIVIQKNQGSEGTKAQIKSLRNKLDDSEYAAAAATKAKKTMELEIQDLQQQLDDIFRAKTESENKAMALLREKTELQSQLDENEEDYNDVMRKYKAVVQQATLDQTLISQQSQQIEDLSSDRERLKQEIADLQLKIQNFEDNTVDKSAVGRLESKIRDLENKLDLEISQKHRLEVQVARTKEQVDKLVEEKEGLMSQKTQTEENVKRVQRQLRDLREEFSDAQKKEMEVSQKNKELESKVLDLEADFEQKHSDLKLAFKRISDLQAALEEDMISDEELMLNSDESDLDDDDDYLDQPRSSLYNHTGSHSSRSPRSLSSSSTQDSSHSPRPVQINGASGYD</sequence>
<dbReference type="PROSITE" id="PS50106">
    <property type="entry name" value="PDZ"/>
    <property type="match status" value="1"/>
</dbReference>
<keyword evidence="11" id="KW-1185">Reference proteome</keyword>
<evidence type="ECO:0000313" key="11">
    <source>
        <dbReference type="Proteomes" id="UP000694844"/>
    </source>
</evidence>
<feature type="region of interest" description="Disordered" evidence="8">
    <location>
        <begin position="1415"/>
        <end position="1437"/>
    </location>
</feature>
<keyword evidence="1 6" id="KW-0547">Nucleotide-binding</keyword>
<feature type="compositionally biased region" description="Polar residues" evidence="8">
    <location>
        <begin position="1997"/>
        <end position="2006"/>
    </location>
</feature>
<comment type="caution">
    <text evidence="6">Lacks conserved residue(s) required for the propagation of feature annotation.</text>
</comment>
<dbReference type="SUPFAM" id="SSF90257">
    <property type="entry name" value="Myosin rod fragments"/>
    <property type="match status" value="1"/>
</dbReference>
<dbReference type="InterPro" id="IPR057772">
    <property type="entry name" value="SH3_Myo18a"/>
</dbReference>
<feature type="binding site" evidence="6">
    <location>
        <begin position="521"/>
        <end position="528"/>
    </location>
    <ligand>
        <name>ATP</name>
        <dbReference type="ChEBI" id="CHEBI:30616"/>
    </ligand>
</feature>
<feature type="coiled-coil region" evidence="7">
    <location>
        <begin position="1280"/>
        <end position="1363"/>
    </location>
</feature>
<feature type="compositionally biased region" description="Basic and acidic residues" evidence="8">
    <location>
        <begin position="11"/>
        <end position="61"/>
    </location>
</feature>
<feature type="compositionally biased region" description="Polar residues" evidence="8">
    <location>
        <begin position="139"/>
        <end position="161"/>
    </location>
</feature>
<feature type="compositionally biased region" description="Low complexity" evidence="8">
    <location>
        <begin position="183"/>
        <end position="197"/>
    </location>
</feature>
<feature type="region of interest" description="Disordered" evidence="8">
    <location>
        <begin position="1445"/>
        <end position="1464"/>
    </location>
</feature>
<dbReference type="GO" id="GO:0032982">
    <property type="term" value="C:myosin filament"/>
    <property type="evidence" value="ECO:0007669"/>
    <property type="project" value="TreeGrafter"/>
</dbReference>
<feature type="region of interest" description="Disordered" evidence="8">
    <location>
        <begin position="1"/>
        <end position="218"/>
    </location>
</feature>
<dbReference type="GO" id="GO:0016460">
    <property type="term" value="C:myosin II complex"/>
    <property type="evidence" value="ECO:0007669"/>
    <property type="project" value="TreeGrafter"/>
</dbReference>
<organism evidence="11 12">
    <name type="scientific">Crassostrea virginica</name>
    <name type="common">Eastern oyster</name>
    <dbReference type="NCBI Taxonomy" id="6565"/>
    <lineage>
        <taxon>Eukaryota</taxon>
        <taxon>Metazoa</taxon>
        <taxon>Spiralia</taxon>
        <taxon>Lophotrochozoa</taxon>
        <taxon>Mollusca</taxon>
        <taxon>Bivalvia</taxon>
        <taxon>Autobranchia</taxon>
        <taxon>Pteriomorphia</taxon>
        <taxon>Ostreida</taxon>
        <taxon>Ostreoidea</taxon>
        <taxon>Ostreidae</taxon>
        <taxon>Crassostrea</taxon>
    </lineage>
</organism>
<dbReference type="RefSeq" id="XP_022343135.1">
    <property type="nucleotide sequence ID" value="XM_022487427.1"/>
</dbReference>
<dbReference type="Gene3D" id="1.20.120.720">
    <property type="entry name" value="Myosin VI head, motor domain, U50 subdomain"/>
    <property type="match status" value="1"/>
</dbReference>
<dbReference type="CDD" id="cd01386">
    <property type="entry name" value="MYSc_Myo18"/>
    <property type="match status" value="1"/>
</dbReference>
<keyword evidence="3 7" id="KW-0175">Coiled coil</keyword>
<accession>A0A8B8ET52</accession>
<keyword evidence="4 6" id="KW-0518">Myosin</keyword>
<evidence type="ECO:0000256" key="5">
    <source>
        <dbReference type="ARBA" id="ARBA00023175"/>
    </source>
</evidence>
<evidence type="ECO:0000259" key="9">
    <source>
        <dbReference type="PROSITE" id="PS50106"/>
    </source>
</evidence>
<feature type="region of interest" description="Disordered" evidence="8">
    <location>
        <begin position="1979"/>
        <end position="2040"/>
    </location>
</feature>
<dbReference type="GO" id="GO:0051015">
    <property type="term" value="F:actin filament binding"/>
    <property type="evidence" value="ECO:0007669"/>
    <property type="project" value="TreeGrafter"/>
</dbReference>
<evidence type="ECO:0000259" key="10">
    <source>
        <dbReference type="PROSITE" id="PS51456"/>
    </source>
</evidence>